<keyword evidence="1" id="KW-0812">Transmembrane</keyword>
<comment type="caution">
    <text evidence="2">The sequence shown here is derived from an EMBL/GenBank/DDBJ whole genome shotgun (WGS) entry which is preliminary data.</text>
</comment>
<dbReference type="InterPro" id="IPR025250">
    <property type="entry name" value="DUF4199"/>
</dbReference>
<name>A0ABR7VBR9_9FLAO</name>
<feature type="transmembrane region" description="Helical" evidence="1">
    <location>
        <begin position="125"/>
        <end position="149"/>
    </location>
</feature>
<evidence type="ECO:0000313" key="3">
    <source>
        <dbReference type="Proteomes" id="UP000598350"/>
    </source>
</evidence>
<keyword evidence="1" id="KW-0472">Membrane</keyword>
<proteinExistence type="predicted"/>
<organism evidence="2 3">
    <name type="scientific">Maribacter arenosus</name>
    <dbReference type="NCBI Taxonomy" id="1854708"/>
    <lineage>
        <taxon>Bacteria</taxon>
        <taxon>Pseudomonadati</taxon>
        <taxon>Bacteroidota</taxon>
        <taxon>Flavobacteriia</taxon>
        <taxon>Flavobacteriales</taxon>
        <taxon>Flavobacteriaceae</taxon>
        <taxon>Maribacter</taxon>
    </lineage>
</organism>
<protein>
    <submittedName>
        <fullName evidence="2">DUF4199 domain-containing protein</fullName>
    </submittedName>
</protein>
<evidence type="ECO:0000256" key="1">
    <source>
        <dbReference type="SAM" id="Phobius"/>
    </source>
</evidence>
<feature type="transmembrane region" description="Helical" evidence="1">
    <location>
        <begin position="37"/>
        <end position="54"/>
    </location>
</feature>
<dbReference type="RefSeq" id="WP_188313409.1">
    <property type="nucleotide sequence ID" value="NZ_JABTCG010000002.1"/>
</dbReference>
<accession>A0ABR7VBR9</accession>
<feature type="transmembrane region" description="Helical" evidence="1">
    <location>
        <begin position="5"/>
        <end position="25"/>
    </location>
</feature>
<dbReference type="Proteomes" id="UP000598350">
    <property type="component" value="Unassembled WGS sequence"/>
</dbReference>
<dbReference type="Pfam" id="PF13858">
    <property type="entry name" value="DUF4199"/>
    <property type="match status" value="1"/>
</dbReference>
<keyword evidence="1" id="KW-1133">Transmembrane helix</keyword>
<dbReference type="EMBL" id="JABTCG010000002">
    <property type="protein sequence ID" value="MBD0850275.1"/>
    <property type="molecule type" value="Genomic_DNA"/>
</dbReference>
<evidence type="ECO:0000313" key="2">
    <source>
        <dbReference type="EMBL" id="MBD0850275.1"/>
    </source>
</evidence>
<keyword evidence="3" id="KW-1185">Reference proteome</keyword>
<feature type="transmembrane region" description="Helical" evidence="1">
    <location>
        <begin position="66"/>
        <end position="93"/>
    </location>
</feature>
<sequence>MKNTIIKFGTYGLILALVFFLGGLYLGQDMDFSTQEVFGYITMIASLVFVFFGIKHFRDKENNGKLTFREAVLIGLLISAFTAFGIAIADFIYTTVINPDFFEEYTEVMRAQGYKGEIPDYGSGFMALIMFLTVMIIGLVISLVSALILQRKN</sequence>
<reference evidence="2 3" key="1">
    <citation type="submission" date="2020-05" db="EMBL/GenBank/DDBJ databases">
        <title>The draft genome sequence of Maribacter arenosus CAU 1321.</title>
        <authorList>
            <person name="Mu L."/>
        </authorList>
    </citation>
    <scope>NUCLEOTIDE SEQUENCE [LARGE SCALE GENOMIC DNA]</scope>
    <source>
        <strain evidence="2 3">CAU 1321</strain>
    </source>
</reference>
<gene>
    <name evidence="2" type="ORF">HPE63_06300</name>
</gene>